<evidence type="ECO:0000313" key="2">
    <source>
        <dbReference type="Proteomes" id="UP000002640"/>
    </source>
</evidence>
<dbReference type="KEGG" id="psoj:PHYSODRAFT_342413"/>
<dbReference type="AlphaFoldDB" id="G5AGB1"/>
<name>G5AGB1_PHYSP</name>
<organism evidence="1 2">
    <name type="scientific">Phytophthora sojae (strain P6497)</name>
    <name type="common">Soybean stem and root rot agent</name>
    <name type="synonym">Phytophthora megasperma f. sp. glycines</name>
    <dbReference type="NCBI Taxonomy" id="1094619"/>
    <lineage>
        <taxon>Eukaryota</taxon>
        <taxon>Sar</taxon>
        <taxon>Stramenopiles</taxon>
        <taxon>Oomycota</taxon>
        <taxon>Peronosporomycetes</taxon>
        <taxon>Peronosporales</taxon>
        <taxon>Peronosporaceae</taxon>
        <taxon>Phytophthora</taxon>
    </lineage>
</organism>
<proteinExistence type="predicted"/>
<dbReference type="EMBL" id="JH159166">
    <property type="protein sequence ID" value="EGZ05623.1"/>
    <property type="molecule type" value="Genomic_DNA"/>
</dbReference>
<dbReference type="Proteomes" id="UP000002640">
    <property type="component" value="Unassembled WGS sequence"/>
</dbReference>
<dbReference type="GeneID" id="20648268"/>
<protein>
    <submittedName>
        <fullName evidence="1">Uncharacterized protein</fullName>
    </submittedName>
</protein>
<accession>G5AGB1</accession>
<dbReference type="InParanoid" id="G5AGB1"/>
<dbReference type="OMA" id="HENGVCN"/>
<evidence type="ECO:0000313" key="1">
    <source>
        <dbReference type="EMBL" id="EGZ05623.1"/>
    </source>
</evidence>
<keyword evidence="2" id="KW-1185">Reference proteome</keyword>
<reference evidence="1 2" key="1">
    <citation type="journal article" date="2006" name="Science">
        <title>Phytophthora genome sequences uncover evolutionary origins and mechanisms of pathogenesis.</title>
        <authorList>
            <person name="Tyler B.M."/>
            <person name="Tripathy S."/>
            <person name="Zhang X."/>
            <person name="Dehal P."/>
            <person name="Jiang R.H."/>
            <person name="Aerts A."/>
            <person name="Arredondo F.D."/>
            <person name="Baxter L."/>
            <person name="Bensasson D."/>
            <person name="Beynon J.L."/>
            <person name="Chapman J."/>
            <person name="Damasceno C.M."/>
            <person name="Dorrance A.E."/>
            <person name="Dou D."/>
            <person name="Dickerman A.W."/>
            <person name="Dubchak I.L."/>
            <person name="Garbelotto M."/>
            <person name="Gijzen M."/>
            <person name="Gordon S.G."/>
            <person name="Govers F."/>
            <person name="Grunwald N.J."/>
            <person name="Huang W."/>
            <person name="Ivors K.L."/>
            <person name="Jones R.W."/>
            <person name="Kamoun S."/>
            <person name="Krampis K."/>
            <person name="Lamour K.H."/>
            <person name="Lee M.K."/>
            <person name="McDonald W.H."/>
            <person name="Medina M."/>
            <person name="Meijer H.J."/>
            <person name="Nordberg E.K."/>
            <person name="Maclean D.J."/>
            <person name="Ospina-Giraldo M.D."/>
            <person name="Morris P.F."/>
            <person name="Phuntumart V."/>
            <person name="Putnam N.H."/>
            <person name="Rash S."/>
            <person name="Rose J.K."/>
            <person name="Sakihama Y."/>
            <person name="Salamov A.A."/>
            <person name="Savidor A."/>
            <person name="Scheuring C.F."/>
            <person name="Smith B.M."/>
            <person name="Sobral B.W."/>
            <person name="Terry A."/>
            <person name="Torto-Alalibo T.A."/>
            <person name="Win J."/>
            <person name="Xu Z."/>
            <person name="Zhang H."/>
            <person name="Grigoriev I.V."/>
            <person name="Rokhsar D.S."/>
            <person name="Boore J.L."/>
        </authorList>
    </citation>
    <scope>NUCLEOTIDE SEQUENCE [LARGE SCALE GENOMIC DNA]</scope>
    <source>
        <strain evidence="1 2">P6497</strain>
    </source>
</reference>
<dbReference type="RefSeq" id="XP_009539154.1">
    <property type="nucleotide sequence ID" value="XM_009540859.1"/>
</dbReference>
<gene>
    <name evidence="1" type="ORF">PHYSODRAFT_342413</name>
</gene>
<sequence length="147" mass="16194">MTTTTAEGFATGLLVFIGPAQVPALTELYYARVDSVGETTARLSLVDPDGADEEFAEEVSLDVLRRRAVSQEESELWPGSYVGHPIAFIQPDGPTMDQWAFGLVTGYRMADTVPWLHIRHENGVCNVVGLPWLTTTAYTYAHVYEEA</sequence>